<dbReference type="InterPro" id="IPR036388">
    <property type="entry name" value="WH-like_DNA-bd_sf"/>
</dbReference>
<keyword evidence="1" id="KW-0805">Transcription regulation</keyword>
<accession>U2T0F9</accession>
<dbReference type="Gene3D" id="3.40.50.10490">
    <property type="entry name" value="Glucose-6-phosphate isomerase like protein, domain 1"/>
    <property type="match status" value="1"/>
</dbReference>
<dbReference type="InterPro" id="IPR035472">
    <property type="entry name" value="RpiR-like_SIS"/>
</dbReference>
<keyword evidence="3" id="KW-0804">Transcription</keyword>
<dbReference type="RefSeq" id="WP_021727003.1">
    <property type="nucleotide sequence ID" value="NZ_AWEZ01000064.1"/>
</dbReference>
<evidence type="ECO:0000256" key="2">
    <source>
        <dbReference type="ARBA" id="ARBA00023125"/>
    </source>
</evidence>
<proteinExistence type="predicted"/>
<sequence>MNKQTSVIDTLRGSYPKLHDAERKVAKYVMANPESVLEMSTSTLAKASGVSDATIVRMCQHAGFKGYYQMRLAMSRDIGYRGTTETDNIDEDPIGHVINTDIARLKTLENEGNKEAIAKAAKMLCKADIVVVTGAGNTAAIAQDVSFRLNRFGIRSFSSAVPENTMNYVANSGPGDVLVAISKSGSSTITLQIVKFAKRHKLKVIAMTGDLESTIGKAAHCAIDSGSSDGILTKIQHGLESHLGELLMADAILYAINMELGVTKEKKGEETELEIASWKE</sequence>
<dbReference type="SUPFAM" id="SSF53697">
    <property type="entry name" value="SIS domain"/>
    <property type="match status" value="1"/>
</dbReference>
<dbReference type="CDD" id="cd05013">
    <property type="entry name" value="SIS_RpiR"/>
    <property type="match status" value="1"/>
</dbReference>
<dbReference type="PANTHER" id="PTHR30514">
    <property type="entry name" value="GLUCOKINASE"/>
    <property type="match status" value="1"/>
</dbReference>
<dbReference type="InterPro" id="IPR047640">
    <property type="entry name" value="RpiR-like"/>
</dbReference>
<dbReference type="PATRIC" id="fig|1125712.3.peg.2100"/>
<feature type="domain" description="SIS" evidence="5">
    <location>
        <begin position="120"/>
        <end position="266"/>
    </location>
</feature>
<feature type="domain" description="HTH rpiR-type" evidence="4">
    <location>
        <begin position="5"/>
        <end position="81"/>
    </location>
</feature>
<dbReference type="Gene3D" id="1.10.10.10">
    <property type="entry name" value="Winged helix-like DNA-binding domain superfamily/Winged helix DNA-binding domain"/>
    <property type="match status" value="1"/>
</dbReference>
<dbReference type="InterPro" id="IPR009057">
    <property type="entry name" value="Homeodomain-like_sf"/>
</dbReference>
<dbReference type="Pfam" id="PF01380">
    <property type="entry name" value="SIS"/>
    <property type="match status" value="1"/>
</dbReference>
<evidence type="ECO:0000256" key="3">
    <source>
        <dbReference type="ARBA" id="ARBA00023163"/>
    </source>
</evidence>
<reference evidence="6 7" key="1">
    <citation type="submission" date="2013-08" db="EMBL/GenBank/DDBJ databases">
        <authorList>
            <person name="Durkin A.S."/>
            <person name="Haft D.R."/>
            <person name="McCorrison J."/>
            <person name="Torralba M."/>
            <person name="Gillis M."/>
            <person name="Haft D.H."/>
            <person name="Methe B."/>
            <person name="Sutton G."/>
            <person name="Nelson K.E."/>
        </authorList>
    </citation>
    <scope>NUCLEOTIDE SEQUENCE [LARGE SCALE GENOMIC DNA]</scope>
    <source>
        <strain evidence="6 7">F0195</strain>
    </source>
</reference>
<evidence type="ECO:0000259" key="5">
    <source>
        <dbReference type="PROSITE" id="PS51464"/>
    </source>
</evidence>
<evidence type="ECO:0000313" key="6">
    <source>
        <dbReference type="EMBL" id="ERL06549.1"/>
    </source>
</evidence>
<keyword evidence="2" id="KW-0238">DNA-binding</keyword>
<organism evidence="6 7">
    <name type="scientific">Olsenella profusa F0195</name>
    <dbReference type="NCBI Taxonomy" id="1125712"/>
    <lineage>
        <taxon>Bacteria</taxon>
        <taxon>Bacillati</taxon>
        <taxon>Actinomycetota</taxon>
        <taxon>Coriobacteriia</taxon>
        <taxon>Coriobacteriales</taxon>
        <taxon>Atopobiaceae</taxon>
        <taxon>Olsenella</taxon>
    </lineage>
</organism>
<dbReference type="STRING" id="1125712.HMPREF1316_1334"/>
<dbReference type="Proteomes" id="UP000016638">
    <property type="component" value="Unassembled WGS sequence"/>
</dbReference>
<comment type="caution">
    <text evidence="6">The sequence shown here is derived from an EMBL/GenBank/DDBJ whole genome shotgun (WGS) entry which is preliminary data.</text>
</comment>
<evidence type="ECO:0000256" key="1">
    <source>
        <dbReference type="ARBA" id="ARBA00023015"/>
    </source>
</evidence>
<dbReference type="SUPFAM" id="SSF46689">
    <property type="entry name" value="Homeodomain-like"/>
    <property type="match status" value="1"/>
</dbReference>
<dbReference type="AlphaFoldDB" id="U2T0F9"/>
<dbReference type="GO" id="GO:0097367">
    <property type="term" value="F:carbohydrate derivative binding"/>
    <property type="evidence" value="ECO:0007669"/>
    <property type="project" value="InterPro"/>
</dbReference>
<dbReference type="GO" id="GO:1901135">
    <property type="term" value="P:carbohydrate derivative metabolic process"/>
    <property type="evidence" value="ECO:0007669"/>
    <property type="project" value="InterPro"/>
</dbReference>
<dbReference type="InterPro" id="IPR000281">
    <property type="entry name" value="HTH_RpiR"/>
</dbReference>
<keyword evidence="7" id="KW-1185">Reference proteome</keyword>
<gene>
    <name evidence="6" type="ORF">HMPREF1316_1334</name>
</gene>
<dbReference type="eggNOG" id="COG1737">
    <property type="taxonomic scope" value="Bacteria"/>
</dbReference>
<dbReference type="InterPro" id="IPR001347">
    <property type="entry name" value="SIS_dom"/>
</dbReference>
<dbReference type="PROSITE" id="PS51071">
    <property type="entry name" value="HTH_RPIR"/>
    <property type="match status" value="1"/>
</dbReference>
<evidence type="ECO:0000313" key="7">
    <source>
        <dbReference type="Proteomes" id="UP000016638"/>
    </source>
</evidence>
<dbReference type="PANTHER" id="PTHR30514:SF1">
    <property type="entry name" value="HTH-TYPE TRANSCRIPTIONAL REGULATOR HEXR-RELATED"/>
    <property type="match status" value="1"/>
</dbReference>
<name>U2T0F9_9ACTN</name>
<dbReference type="PROSITE" id="PS51464">
    <property type="entry name" value="SIS"/>
    <property type="match status" value="1"/>
</dbReference>
<dbReference type="Pfam" id="PF01418">
    <property type="entry name" value="HTH_6"/>
    <property type="match status" value="1"/>
</dbReference>
<dbReference type="GO" id="GO:0003677">
    <property type="term" value="F:DNA binding"/>
    <property type="evidence" value="ECO:0007669"/>
    <property type="project" value="UniProtKB-KW"/>
</dbReference>
<evidence type="ECO:0000259" key="4">
    <source>
        <dbReference type="PROSITE" id="PS51071"/>
    </source>
</evidence>
<dbReference type="OrthoDB" id="370421at2"/>
<dbReference type="EMBL" id="AWEZ01000064">
    <property type="protein sequence ID" value="ERL06549.1"/>
    <property type="molecule type" value="Genomic_DNA"/>
</dbReference>
<dbReference type="GO" id="GO:0003700">
    <property type="term" value="F:DNA-binding transcription factor activity"/>
    <property type="evidence" value="ECO:0007669"/>
    <property type="project" value="InterPro"/>
</dbReference>
<protein>
    <submittedName>
        <fullName evidence="6">Transcriptional regulator, RpiR family</fullName>
    </submittedName>
</protein>
<dbReference type="InterPro" id="IPR046348">
    <property type="entry name" value="SIS_dom_sf"/>
</dbReference>